<keyword evidence="6" id="KW-0349">Heme</keyword>
<dbReference type="Gene3D" id="1.10.630.10">
    <property type="entry name" value="Cytochrome P450"/>
    <property type="match status" value="1"/>
</dbReference>
<dbReference type="InterPro" id="IPR036396">
    <property type="entry name" value="Cyt_P450_sf"/>
</dbReference>
<dbReference type="Pfam" id="PF00067">
    <property type="entry name" value="p450"/>
    <property type="match status" value="1"/>
</dbReference>
<comment type="function">
    <text evidence="2">May be involved in the metabolism of insect hormones and in the breakdown of synthetic insecticides.</text>
</comment>
<dbReference type="PRINTS" id="PR00463">
    <property type="entry name" value="EP450I"/>
</dbReference>
<dbReference type="GO" id="GO:0020037">
    <property type="term" value="F:heme binding"/>
    <property type="evidence" value="ECO:0007669"/>
    <property type="project" value="InterPro"/>
</dbReference>
<dbReference type="GO" id="GO:0005789">
    <property type="term" value="C:endoplasmic reticulum membrane"/>
    <property type="evidence" value="ECO:0007669"/>
    <property type="project" value="UniProtKB-SubCell"/>
</dbReference>
<keyword evidence="7" id="KW-0479">Metal-binding</keyword>
<evidence type="ECO:0000313" key="14">
    <source>
        <dbReference type="EMBL" id="KAB7500010.1"/>
    </source>
</evidence>
<dbReference type="Proteomes" id="UP000326759">
    <property type="component" value="Unassembled WGS sequence"/>
</dbReference>
<evidence type="ECO:0000256" key="13">
    <source>
        <dbReference type="ARBA" id="ARBA00023136"/>
    </source>
</evidence>
<dbReference type="InterPro" id="IPR001128">
    <property type="entry name" value="Cyt_P450"/>
</dbReference>
<dbReference type="PANTHER" id="PTHR24300">
    <property type="entry name" value="CYTOCHROME P450 508A4-RELATED"/>
    <property type="match status" value="1"/>
</dbReference>
<comment type="caution">
    <text evidence="14">The sequence shown here is derived from an EMBL/GenBank/DDBJ whole genome shotgun (WGS) entry which is preliminary data.</text>
</comment>
<evidence type="ECO:0000256" key="7">
    <source>
        <dbReference type="ARBA" id="ARBA00022723"/>
    </source>
</evidence>
<dbReference type="InterPro" id="IPR002401">
    <property type="entry name" value="Cyt_P450_E_grp-I"/>
</dbReference>
<evidence type="ECO:0000256" key="8">
    <source>
        <dbReference type="ARBA" id="ARBA00022824"/>
    </source>
</evidence>
<keyword evidence="13" id="KW-0472">Membrane</keyword>
<evidence type="ECO:0000256" key="1">
    <source>
        <dbReference type="ARBA" id="ARBA00001971"/>
    </source>
</evidence>
<evidence type="ECO:0000256" key="9">
    <source>
        <dbReference type="ARBA" id="ARBA00022848"/>
    </source>
</evidence>
<evidence type="ECO:0000256" key="10">
    <source>
        <dbReference type="ARBA" id="ARBA00023002"/>
    </source>
</evidence>
<protein>
    <submittedName>
        <fullName evidence="14">Cytochrome P450 2L1</fullName>
    </submittedName>
</protein>
<dbReference type="GO" id="GO:0005506">
    <property type="term" value="F:iron ion binding"/>
    <property type="evidence" value="ECO:0007669"/>
    <property type="project" value="InterPro"/>
</dbReference>
<dbReference type="SUPFAM" id="SSF48264">
    <property type="entry name" value="Cytochrome P450"/>
    <property type="match status" value="1"/>
</dbReference>
<reference evidence="14 15" key="1">
    <citation type="journal article" date="2019" name="PLoS Biol.">
        <title>Sex chromosomes control vertical transmission of feminizing Wolbachia symbionts in an isopod.</title>
        <authorList>
            <person name="Becking T."/>
            <person name="Chebbi M.A."/>
            <person name="Giraud I."/>
            <person name="Moumen B."/>
            <person name="Laverre T."/>
            <person name="Caubet Y."/>
            <person name="Peccoud J."/>
            <person name="Gilbert C."/>
            <person name="Cordaux R."/>
        </authorList>
    </citation>
    <scope>NUCLEOTIDE SEQUENCE [LARGE SCALE GENOMIC DNA]</scope>
    <source>
        <strain evidence="14">ANa2</strain>
        <tissue evidence="14">Whole body excluding digestive tract and cuticle</tissue>
    </source>
</reference>
<dbReference type="EMBL" id="SEYY01015711">
    <property type="protein sequence ID" value="KAB7500010.1"/>
    <property type="molecule type" value="Genomic_DNA"/>
</dbReference>
<keyword evidence="12" id="KW-0503">Monooxygenase</keyword>
<comment type="subcellular location">
    <subcellularLocation>
        <location evidence="4">Endoplasmic reticulum membrane</location>
        <topology evidence="4">Peripheral membrane protein</topology>
    </subcellularLocation>
    <subcellularLocation>
        <location evidence="3">Microsome membrane</location>
        <topology evidence="3">Peripheral membrane protein</topology>
    </subcellularLocation>
</comment>
<comment type="similarity">
    <text evidence="5">Belongs to the cytochrome P450 family.</text>
</comment>
<dbReference type="GO" id="GO:0006082">
    <property type="term" value="P:organic acid metabolic process"/>
    <property type="evidence" value="ECO:0007669"/>
    <property type="project" value="TreeGrafter"/>
</dbReference>
<keyword evidence="11" id="KW-0408">Iron</keyword>
<name>A0A5N5T4V7_9CRUS</name>
<evidence type="ECO:0000256" key="3">
    <source>
        <dbReference type="ARBA" id="ARBA00004174"/>
    </source>
</evidence>
<dbReference type="AlphaFoldDB" id="A0A5N5T4V7"/>
<evidence type="ECO:0000313" key="15">
    <source>
        <dbReference type="Proteomes" id="UP000326759"/>
    </source>
</evidence>
<dbReference type="PANTHER" id="PTHR24300:SF375">
    <property type="entry name" value="CYTOCHROME P450 FAMILY"/>
    <property type="match status" value="1"/>
</dbReference>
<comment type="cofactor">
    <cofactor evidence="1">
        <name>heme</name>
        <dbReference type="ChEBI" id="CHEBI:30413"/>
    </cofactor>
</comment>
<keyword evidence="9" id="KW-0492">Microsome</keyword>
<keyword evidence="10" id="KW-0560">Oxidoreductase</keyword>
<evidence type="ECO:0000256" key="6">
    <source>
        <dbReference type="ARBA" id="ARBA00022617"/>
    </source>
</evidence>
<keyword evidence="8" id="KW-0256">Endoplasmic reticulum</keyword>
<dbReference type="GO" id="GO:0016712">
    <property type="term" value="F:oxidoreductase activity, acting on paired donors, with incorporation or reduction of molecular oxygen, reduced flavin or flavoprotein as one donor, and incorporation of one atom of oxygen"/>
    <property type="evidence" value="ECO:0007669"/>
    <property type="project" value="TreeGrafter"/>
</dbReference>
<evidence type="ECO:0000256" key="5">
    <source>
        <dbReference type="ARBA" id="ARBA00010617"/>
    </source>
</evidence>
<dbReference type="FunFam" id="1.10.630.10:FF:000238">
    <property type="entry name" value="Cytochrome P450 2A6"/>
    <property type="match status" value="1"/>
</dbReference>
<evidence type="ECO:0000256" key="11">
    <source>
        <dbReference type="ARBA" id="ARBA00023004"/>
    </source>
</evidence>
<evidence type="ECO:0000256" key="2">
    <source>
        <dbReference type="ARBA" id="ARBA00003690"/>
    </source>
</evidence>
<dbReference type="OrthoDB" id="6365766at2759"/>
<accession>A0A5N5T4V7</accession>
<evidence type="ECO:0000256" key="4">
    <source>
        <dbReference type="ARBA" id="ARBA00004406"/>
    </source>
</evidence>
<organism evidence="14 15">
    <name type="scientific">Armadillidium nasatum</name>
    <dbReference type="NCBI Taxonomy" id="96803"/>
    <lineage>
        <taxon>Eukaryota</taxon>
        <taxon>Metazoa</taxon>
        <taxon>Ecdysozoa</taxon>
        <taxon>Arthropoda</taxon>
        <taxon>Crustacea</taxon>
        <taxon>Multicrustacea</taxon>
        <taxon>Malacostraca</taxon>
        <taxon>Eumalacostraca</taxon>
        <taxon>Peracarida</taxon>
        <taxon>Isopoda</taxon>
        <taxon>Oniscidea</taxon>
        <taxon>Crinocheta</taxon>
        <taxon>Armadillidiidae</taxon>
        <taxon>Armadillidium</taxon>
    </lineage>
</organism>
<keyword evidence="15" id="KW-1185">Reference proteome</keyword>
<evidence type="ECO:0000256" key="12">
    <source>
        <dbReference type="ARBA" id="ARBA00023033"/>
    </source>
</evidence>
<dbReference type="GO" id="GO:0006805">
    <property type="term" value="P:xenobiotic metabolic process"/>
    <property type="evidence" value="ECO:0007669"/>
    <property type="project" value="TreeGrafter"/>
</dbReference>
<gene>
    <name evidence="14" type="ORF">Anas_11607</name>
</gene>
<dbReference type="InterPro" id="IPR050182">
    <property type="entry name" value="Cytochrome_P450_fam2"/>
</dbReference>
<sequence length="412" mass="48287">MTRKISKTLKKLQSKYGEIYTVKLGSKVFIVLSDYSLIKSALQRPEISGRPVFHHFNVVKKHSHIGVILAVGQVWTTNRRFSIKTLRDFGLGKTMILDDVILNEAQSLVQDLKESLNKPIEIEWNVNVAILNVIWKLVADRRYEVSDKDVKKFSKNINDNFEDRDGALAVISLFPWLIPFVPRFIMNKWMLEARIVRRREEVFHLLLVQIKSKYSAIEVINDHKRKLDKENPKDLIDKYLIEKEEQKNNPDYQHWGDDDLLQNMFDFFIAGSETTSSTIRWFFLFMGRFPDIQRRVQKEIDENVPKGQCLSLQDKDKLPTLEALIFEVNRNVSLLPNALPHEVTQNTVLGGYDIPKENEYALVNLWPKWNYSFLWESFCKTSKFLNQMDRMFLLKQTLTSTVSILPQNSKLF</sequence>
<proteinExistence type="inferred from homology"/>